<feature type="non-terminal residue" evidence="1">
    <location>
        <position position="1"/>
    </location>
</feature>
<evidence type="ECO:0000313" key="1">
    <source>
        <dbReference type="EMBL" id="CAG8700318.1"/>
    </source>
</evidence>
<feature type="non-terminal residue" evidence="1">
    <location>
        <position position="418"/>
    </location>
</feature>
<dbReference type="Proteomes" id="UP000789366">
    <property type="component" value="Unassembled WGS sequence"/>
</dbReference>
<proteinExistence type="predicted"/>
<accession>A0ACA9PA72</accession>
<name>A0ACA9PA72_9GLOM</name>
<sequence>MESSNAIAQDVKCFFDNLDFATHESDEDFRFEELNSELRDEDTIDEKYEEISQLNEKDQLAVNGLIDKLKKCCLCKYSCIEKVSQNLLQFLWLQERKSMLPRPHRNTGCQPKKTLPIETLTRQNLLLIGWTNDMHNNVFLPSYYSYDRLLATYNLINPNNLIKSCWTFQNIWKSDFKLTLKESNGGIDEDLDIQLMTHITDYQMIRDIYEDDIRTAKICDRSLFRVFSFDFTQDVELPHDSQQPRKWYYPSLLKVYQFGLVDEGINNHWHAIYTKGKASKGANEVASIVHLFLTSATGQAKKFDYGQIIVAVKIRILVFFGHTRNSVNCGFGNSKREYARSEVWCMNQLADIIDKSASNNISVNLENQIGLFHDWTLAFSTLYHKPSAIQNELCSKPQDDVIERIKNLRAARAKEVQN</sequence>
<comment type="caution">
    <text evidence="1">The sequence shown here is derived from an EMBL/GenBank/DDBJ whole genome shotgun (WGS) entry which is preliminary data.</text>
</comment>
<organism evidence="1 2">
    <name type="scientific">Cetraspora pellucida</name>
    <dbReference type="NCBI Taxonomy" id="1433469"/>
    <lineage>
        <taxon>Eukaryota</taxon>
        <taxon>Fungi</taxon>
        <taxon>Fungi incertae sedis</taxon>
        <taxon>Mucoromycota</taxon>
        <taxon>Glomeromycotina</taxon>
        <taxon>Glomeromycetes</taxon>
        <taxon>Diversisporales</taxon>
        <taxon>Gigasporaceae</taxon>
        <taxon>Cetraspora</taxon>
    </lineage>
</organism>
<evidence type="ECO:0000313" key="2">
    <source>
        <dbReference type="Proteomes" id="UP000789366"/>
    </source>
</evidence>
<protein>
    <submittedName>
        <fullName evidence="1">11721_t:CDS:1</fullName>
    </submittedName>
</protein>
<keyword evidence="2" id="KW-1185">Reference proteome</keyword>
<dbReference type="EMBL" id="CAJVPW010023188">
    <property type="protein sequence ID" value="CAG8700318.1"/>
    <property type="molecule type" value="Genomic_DNA"/>
</dbReference>
<reference evidence="1" key="1">
    <citation type="submission" date="2021-06" db="EMBL/GenBank/DDBJ databases">
        <authorList>
            <person name="Kallberg Y."/>
            <person name="Tangrot J."/>
            <person name="Rosling A."/>
        </authorList>
    </citation>
    <scope>NUCLEOTIDE SEQUENCE</scope>
    <source>
        <strain evidence="1">28 12/20/2015</strain>
    </source>
</reference>
<gene>
    <name evidence="1" type="ORF">SPELUC_LOCUS11241</name>
</gene>